<evidence type="ECO:0000259" key="1">
    <source>
        <dbReference type="PROSITE" id="PS51352"/>
    </source>
</evidence>
<feature type="domain" description="Thioredoxin" evidence="1">
    <location>
        <begin position="195"/>
        <end position="352"/>
    </location>
</feature>
<dbReference type="RefSeq" id="WP_206292340.1">
    <property type="nucleotide sequence ID" value="NZ_CP063458.1"/>
</dbReference>
<reference evidence="2 3" key="1">
    <citation type="submission" date="2020-10" db="EMBL/GenBank/DDBJ databases">
        <title>Wide distribution of Phycisphaera-like planctomycetes from WD2101 soil group in peatlands and genome analysis of the first cultivated representative.</title>
        <authorList>
            <person name="Dedysh S.N."/>
            <person name="Beletsky A.V."/>
            <person name="Ivanova A."/>
            <person name="Kulichevskaya I.S."/>
            <person name="Suzina N.E."/>
            <person name="Philippov D.A."/>
            <person name="Rakitin A.L."/>
            <person name="Mardanov A.V."/>
            <person name="Ravin N.V."/>
        </authorList>
    </citation>
    <scope>NUCLEOTIDE SEQUENCE [LARGE SCALE GENOMIC DNA]</scope>
    <source>
        <strain evidence="2 3">M1803</strain>
    </source>
</reference>
<dbReference type="PANTHER" id="PTHR42852">
    <property type="entry name" value="THIOL:DISULFIDE INTERCHANGE PROTEIN DSBE"/>
    <property type="match status" value="1"/>
</dbReference>
<dbReference type="PROSITE" id="PS51352">
    <property type="entry name" value="THIOREDOXIN_2"/>
    <property type="match status" value="1"/>
</dbReference>
<dbReference type="CDD" id="cd02966">
    <property type="entry name" value="TlpA_like_family"/>
    <property type="match status" value="1"/>
</dbReference>
<name>A0A7M2WV97_9BACT</name>
<dbReference type="InterPro" id="IPR000866">
    <property type="entry name" value="AhpC/TSA"/>
</dbReference>
<evidence type="ECO:0000313" key="2">
    <source>
        <dbReference type="EMBL" id="QOV89309.1"/>
    </source>
</evidence>
<accession>A0A7M2WV97</accession>
<proteinExistence type="predicted"/>
<dbReference type="InterPro" id="IPR050553">
    <property type="entry name" value="Thioredoxin_ResA/DsbE_sf"/>
</dbReference>
<dbReference type="InterPro" id="IPR036249">
    <property type="entry name" value="Thioredoxin-like_sf"/>
</dbReference>
<evidence type="ECO:0000313" key="3">
    <source>
        <dbReference type="Proteomes" id="UP000593765"/>
    </source>
</evidence>
<organism evidence="2 3">
    <name type="scientific">Humisphaera borealis</name>
    <dbReference type="NCBI Taxonomy" id="2807512"/>
    <lineage>
        <taxon>Bacteria</taxon>
        <taxon>Pseudomonadati</taxon>
        <taxon>Planctomycetota</taxon>
        <taxon>Phycisphaerae</taxon>
        <taxon>Tepidisphaerales</taxon>
        <taxon>Tepidisphaeraceae</taxon>
        <taxon>Humisphaera</taxon>
    </lineage>
</organism>
<dbReference type="AlphaFoldDB" id="A0A7M2WV97"/>
<dbReference type="EMBL" id="CP063458">
    <property type="protein sequence ID" value="QOV89309.1"/>
    <property type="molecule type" value="Genomic_DNA"/>
</dbReference>
<dbReference type="InterPro" id="IPR013766">
    <property type="entry name" value="Thioredoxin_domain"/>
</dbReference>
<dbReference type="Pfam" id="PF00578">
    <property type="entry name" value="AhpC-TSA"/>
    <property type="match status" value="1"/>
</dbReference>
<dbReference type="Gene3D" id="3.40.30.10">
    <property type="entry name" value="Glutaredoxin"/>
    <property type="match status" value="1"/>
</dbReference>
<dbReference type="Proteomes" id="UP000593765">
    <property type="component" value="Chromosome"/>
</dbReference>
<dbReference type="KEGG" id="hbs:IPV69_24390"/>
<sequence length="356" mass="39387">MSKHLVRRLGFALTVVLVCAPTFVFAQKRPAKEISTELSQLSREIKRFDFASQIDPRFRQQMTGELTAQYQQHLKLVDELAAASPVEKSALRPVKARDLAVLALFEDAEAIKQIEELKQSKVPADGAVGRIASLQLAWWAKPKADEQSKVLEEIKTFAKANPTEDALTSAMLDIANAGAANDELAESLRVSIETDLKGPSAQKYKLRPDKLGRPLVISGVTVQGKPFTSASLKGKVVIVDFWATWCGPCREALPELIEFYKQNKEKGLEVIGVSCDSKKQDLLTFLKETPDMSWPNLYGPSGSNGWHVLAAKFQVTSVPTMYVIDREGILRRIENGRFPKAKIQKLIDGPEKAAAK</sequence>
<gene>
    <name evidence="2" type="ORF">IPV69_24390</name>
</gene>
<dbReference type="SUPFAM" id="SSF52833">
    <property type="entry name" value="Thioredoxin-like"/>
    <property type="match status" value="1"/>
</dbReference>
<keyword evidence="3" id="KW-1185">Reference proteome</keyword>
<protein>
    <submittedName>
        <fullName evidence="2">TlpA family protein disulfide reductase</fullName>
    </submittedName>
</protein>
<dbReference type="PANTHER" id="PTHR42852:SF13">
    <property type="entry name" value="PROTEIN DIPZ"/>
    <property type="match status" value="1"/>
</dbReference>